<keyword evidence="4 6" id="KW-1133">Transmembrane helix</keyword>
<proteinExistence type="predicted"/>
<feature type="transmembrane region" description="Helical" evidence="6">
    <location>
        <begin position="39"/>
        <end position="63"/>
    </location>
</feature>
<protein>
    <submittedName>
        <fullName evidence="7">YihY/virulence factor BrkB family protein</fullName>
    </submittedName>
</protein>
<keyword evidence="5 6" id="KW-0472">Membrane</keyword>
<dbReference type="Proteomes" id="UP001597052">
    <property type="component" value="Unassembled WGS sequence"/>
</dbReference>
<dbReference type="AlphaFoldDB" id="A0ABD6D7V0"/>
<evidence type="ECO:0000256" key="6">
    <source>
        <dbReference type="SAM" id="Phobius"/>
    </source>
</evidence>
<sequence length="271" mass="28990">MGGETRLVDRLARLPPVRLGEQVVSLARERNITFAAAGVAYYALASLVPMLLLAFAVTTAVGLELVLEQVLEVVENLLTNTGQELLTDALAETSGRTGAGVVGTLGLIWGTLKLSRGLSRAFGELYDYESAISIRKQITNTLIVFGSLLVAVVVLVGFDLLIAYGPVPEWIVGSLEQVTLFVALLVALLPLYALLPPGRLRVREVLPGALIAATGWVLLRLGFELYAVYAAEYQVYGVLGALLLFITWLYVGALTVLAGAVVNVVVRDARL</sequence>
<gene>
    <name evidence="7" type="ORF">ACFSBW_08160</name>
</gene>
<feature type="transmembrane region" description="Helical" evidence="6">
    <location>
        <begin position="205"/>
        <end position="223"/>
    </location>
</feature>
<keyword evidence="8" id="KW-1185">Reference proteome</keyword>
<evidence type="ECO:0000313" key="8">
    <source>
        <dbReference type="Proteomes" id="UP001597052"/>
    </source>
</evidence>
<evidence type="ECO:0000256" key="2">
    <source>
        <dbReference type="ARBA" id="ARBA00022475"/>
    </source>
</evidence>
<feature type="transmembrane region" description="Helical" evidence="6">
    <location>
        <begin position="170"/>
        <end position="193"/>
    </location>
</feature>
<organism evidence="7 8">
    <name type="scientific">Halohasta litorea</name>
    <dbReference type="NCBI Taxonomy" id="869891"/>
    <lineage>
        <taxon>Archaea</taxon>
        <taxon>Methanobacteriati</taxon>
        <taxon>Methanobacteriota</taxon>
        <taxon>Stenosarchaea group</taxon>
        <taxon>Halobacteria</taxon>
        <taxon>Halobacteriales</taxon>
        <taxon>Haloferacaceae</taxon>
        <taxon>Halohasta</taxon>
    </lineage>
</organism>
<dbReference type="PIRSF" id="PIRSF035875">
    <property type="entry name" value="RNase_BN"/>
    <property type="match status" value="1"/>
</dbReference>
<feature type="transmembrane region" description="Helical" evidence="6">
    <location>
        <begin position="235"/>
        <end position="266"/>
    </location>
</feature>
<accession>A0ABD6D7V0</accession>
<comment type="caution">
    <text evidence="7">The sequence shown here is derived from an EMBL/GenBank/DDBJ whole genome shotgun (WGS) entry which is preliminary data.</text>
</comment>
<dbReference type="GO" id="GO:0005886">
    <property type="term" value="C:plasma membrane"/>
    <property type="evidence" value="ECO:0007669"/>
    <property type="project" value="UniProtKB-SubCell"/>
</dbReference>
<evidence type="ECO:0000256" key="1">
    <source>
        <dbReference type="ARBA" id="ARBA00004651"/>
    </source>
</evidence>
<comment type="subcellular location">
    <subcellularLocation>
        <location evidence="1">Cell membrane</location>
        <topology evidence="1">Multi-pass membrane protein</topology>
    </subcellularLocation>
</comment>
<feature type="transmembrane region" description="Helical" evidence="6">
    <location>
        <begin position="142"/>
        <end position="164"/>
    </location>
</feature>
<dbReference type="Pfam" id="PF03631">
    <property type="entry name" value="Virul_fac_BrkB"/>
    <property type="match status" value="1"/>
</dbReference>
<dbReference type="PANTHER" id="PTHR30213:SF0">
    <property type="entry name" value="UPF0761 MEMBRANE PROTEIN YIHY"/>
    <property type="match status" value="1"/>
</dbReference>
<dbReference type="EMBL" id="JBHUDM010000002">
    <property type="protein sequence ID" value="MFD1641845.1"/>
    <property type="molecule type" value="Genomic_DNA"/>
</dbReference>
<dbReference type="RefSeq" id="WP_256395774.1">
    <property type="nucleotide sequence ID" value="NZ_JANHDJ010000002.1"/>
</dbReference>
<dbReference type="NCBIfam" id="TIGR00765">
    <property type="entry name" value="yihY_not_rbn"/>
    <property type="match status" value="1"/>
</dbReference>
<dbReference type="PANTHER" id="PTHR30213">
    <property type="entry name" value="INNER MEMBRANE PROTEIN YHJD"/>
    <property type="match status" value="1"/>
</dbReference>
<evidence type="ECO:0000313" key="7">
    <source>
        <dbReference type="EMBL" id="MFD1641845.1"/>
    </source>
</evidence>
<evidence type="ECO:0000256" key="3">
    <source>
        <dbReference type="ARBA" id="ARBA00022692"/>
    </source>
</evidence>
<reference evidence="7 8" key="1">
    <citation type="journal article" date="2019" name="Int. J. Syst. Evol. Microbiol.">
        <title>The Global Catalogue of Microorganisms (GCM) 10K type strain sequencing project: providing services to taxonomists for standard genome sequencing and annotation.</title>
        <authorList>
            <consortium name="The Broad Institute Genomics Platform"/>
            <consortium name="The Broad Institute Genome Sequencing Center for Infectious Disease"/>
            <person name="Wu L."/>
            <person name="Ma J."/>
        </authorList>
    </citation>
    <scope>NUCLEOTIDE SEQUENCE [LARGE SCALE GENOMIC DNA]</scope>
    <source>
        <strain evidence="7 8">CGMCC 1.10593</strain>
    </source>
</reference>
<name>A0ABD6D7V0_9EURY</name>
<keyword evidence="3 6" id="KW-0812">Transmembrane</keyword>
<evidence type="ECO:0000256" key="4">
    <source>
        <dbReference type="ARBA" id="ARBA00022989"/>
    </source>
</evidence>
<keyword evidence="2" id="KW-1003">Cell membrane</keyword>
<evidence type="ECO:0000256" key="5">
    <source>
        <dbReference type="ARBA" id="ARBA00023136"/>
    </source>
</evidence>
<dbReference type="InterPro" id="IPR017039">
    <property type="entry name" value="Virul_fac_BrkB"/>
</dbReference>